<evidence type="ECO:0000313" key="2">
    <source>
        <dbReference type="EMBL" id="WVZ81179.1"/>
    </source>
</evidence>
<dbReference type="EMBL" id="CP144750">
    <property type="protein sequence ID" value="WVZ81179.1"/>
    <property type="molecule type" value="Genomic_DNA"/>
</dbReference>
<keyword evidence="3" id="KW-1185">Reference proteome</keyword>
<proteinExistence type="predicted"/>
<feature type="region of interest" description="Disordered" evidence="1">
    <location>
        <begin position="24"/>
        <end position="55"/>
    </location>
</feature>
<protein>
    <submittedName>
        <fullName evidence="2">Uncharacterized protein</fullName>
    </submittedName>
</protein>
<dbReference type="Proteomes" id="UP001341281">
    <property type="component" value="Chromosome 06"/>
</dbReference>
<dbReference type="AlphaFoldDB" id="A0AAQ3TVT2"/>
<name>A0AAQ3TVT2_PASNO</name>
<feature type="region of interest" description="Disordered" evidence="1">
    <location>
        <begin position="109"/>
        <end position="131"/>
    </location>
</feature>
<sequence>MALLQLPASAHPWRSSAPAPLPGRLLPPWSHQAAAAADRPPLPSKAAGHLCSTTPTPSSTFPMAPLFFCSPHCATPPQGSGRQSSSMSSCFMDVAPPTSRQAAGVLLLVKPPQGRPPPARGITPEDMSWTG</sequence>
<organism evidence="2 3">
    <name type="scientific">Paspalum notatum var. saurae</name>
    <dbReference type="NCBI Taxonomy" id="547442"/>
    <lineage>
        <taxon>Eukaryota</taxon>
        <taxon>Viridiplantae</taxon>
        <taxon>Streptophyta</taxon>
        <taxon>Embryophyta</taxon>
        <taxon>Tracheophyta</taxon>
        <taxon>Spermatophyta</taxon>
        <taxon>Magnoliopsida</taxon>
        <taxon>Liliopsida</taxon>
        <taxon>Poales</taxon>
        <taxon>Poaceae</taxon>
        <taxon>PACMAD clade</taxon>
        <taxon>Panicoideae</taxon>
        <taxon>Andropogonodae</taxon>
        <taxon>Paspaleae</taxon>
        <taxon>Paspalinae</taxon>
        <taxon>Paspalum</taxon>
    </lineage>
</organism>
<evidence type="ECO:0000313" key="3">
    <source>
        <dbReference type="Proteomes" id="UP001341281"/>
    </source>
</evidence>
<gene>
    <name evidence="2" type="ORF">U9M48_028590</name>
</gene>
<evidence type="ECO:0000256" key="1">
    <source>
        <dbReference type="SAM" id="MobiDB-lite"/>
    </source>
</evidence>
<reference evidence="2 3" key="1">
    <citation type="submission" date="2024-02" db="EMBL/GenBank/DDBJ databases">
        <title>High-quality chromosome-scale genome assembly of Pensacola bahiagrass (Paspalum notatum Flugge var. saurae).</title>
        <authorList>
            <person name="Vega J.M."/>
            <person name="Podio M."/>
            <person name="Orjuela J."/>
            <person name="Siena L.A."/>
            <person name="Pessino S.C."/>
            <person name="Combes M.C."/>
            <person name="Mariac C."/>
            <person name="Albertini E."/>
            <person name="Pupilli F."/>
            <person name="Ortiz J.P.A."/>
            <person name="Leblanc O."/>
        </authorList>
    </citation>
    <scope>NUCLEOTIDE SEQUENCE [LARGE SCALE GENOMIC DNA]</scope>
    <source>
        <strain evidence="2">R1</strain>
        <tissue evidence="2">Leaf</tissue>
    </source>
</reference>
<accession>A0AAQ3TVT2</accession>